<evidence type="ECO:0000313" key="4">
    <source>
        <dbReference type="EMBL" id="AXV09661.1"/>
    </source>
</evidence>
<dbReference type="Gene3D" id="3.40.50.1820">
    <property type="entry name" value="alpha/beta hydrolase"/>
    <property type="match status" value="2"/>
</dbReference>
<reference evidence="4 5" key="1">
    <citation type="submission" date="2018-09" db="EMBL/GenBank/DDBJ databases">
        <title>Complete genome sequence of Euzebya sp. DY32-46 isolated from seawater of Pacific Ocean.</title>
        <authorList>
            <person name="Xu L."/>
            <person name="Wu Y.-H."/>
            <person name="Xu X.-W."/>
        </authorList>
    </citation>
    <scope>NUCLEOTIDE SEQUENCE [LARGE SCALE GENOMIC DNA]</scope>
    <source>
        <strain evidence="4 5">DY32-46</strain>
    </source>
</reference>
<dbReference type="SUPFAM" id="SSF53474">
    <property type="entry name" value="alpha/beta-Hydrolases"/>
    <property type="match status" value="1"/>
</dbReference>
<proteinExistence type="predicted"/>
<dbReference type="Gene3D" id="2.60.120.260">
    <property type="entry name" value="Galactose-binding domain-like"/>
    <property type="match status" value="1"/>
</dbReference>
<dbReference type="InterPro" id="IPR008979">
    <property type="entry name" value="Galactose-bd-like_sf"/>
</dbReference>
<keyword evidence="1" id="KW-0378">Hydrolase</keyword>
<keyword evidence="2" id="KW-0732">Signal</keyword>
<dbReference type="Pfam" id="PF02129">
    <property type="entry name" value="Peptidase_S15"/>
    <property type="match status" value="2"/>
</dbReference>
<dbReference type="Proteomes" id="UP000264006">
    <property type="component" value="Chromosome"/>
</dbReference>
<evidence type="ECO:0000256" key="2">
    <source>
        <dbReference type="SAM" id="SignalP"/>
    </source>
</evidence>
<dbReference type="SMART" id="SM00939">
    <property type="entry name" value="PepX_C"/>
    <property type="match status" value="1"/>
</dbReference>
<sequence length="545" mass="59063">MHRNAARPSTMAMTLALIAMIAVLLPVATPAGAQPEDTTHWEFDVPSLDGTILDIDVIRTEGTPVDEPQPVILVVSPYTLPEGDGPSSRFDDFFEATGALEQGYTYAIATMRGFGQSEGCSDWGGPGEQMDVVAAVEWAADQEWSNGNVALLGKSYDGWTGLMGMANQPDGLAAVISQEPVFDGYRYLYDDGIRFANSLVTPTSFMTLSPPTCAVEFYTAQQDDRADSAFWQQRELINASKGSDVPLFLMQGFLERNTKPDGAFAYWEGIEGPKRAWFGQFDHVRGTDAENSPSGYAVGRADWAEQMMIFLDAYLKEDAAAEQAWLDLPQVEVQDNQGRYRGEDAWPPADAVVRTSTINGGAYTDNGLNFGSPTGALVSFGTAPVTGDGIWSISQPLPGDRHLAGEPVLDLDLVVTAPRTNVVGNVYDIAPDGTATLVSRGADMIRLPGLVHHRLEMYGQDWVFAEGHRIGVLISGSNAEWWVHVPTQSPVAVIEAFAELPLLDTPRTDFDAGGFETSRLRQHNSSTFTVPAPVITLNETPFNVG</sequence>
<name>A0A346Y5B4_9ACTN</name>
<feature type="chain" id="PRO_5017023119" evidence="2">
    <location>
        <begin position="34"/>
        <end position="545"/>
    </location>
</feature>
<evidence type="ECO:0000256" key="1">
    <source>
        <dbReference type="ARBA" id="ARBA00022801"/>
    </source>
</evidence>
<feature type="signal peptide" evidence="2">
    <location>
        <begin position="1"/>
        <end position="33"/>
    </location>
</feature>
<dbReference type="InterPro" id="IPR013736">
    <property type="entry name" value="Xaa-Pro_dipept_C"/>
</dbReference>
<accession>A0A346Y5B4</accession>
<dbReference type="InterPro" id="IPR000383">
    <property type="entry name" value="Xaa-Pro-like_dom"/>
</dbReference>
<evidence type="ECO:0000313" key="5">
    <source>
        <dbReference type="Proteomes" id="UP000264006"/>
    </source>
</evidence>
<keyword evidence="5" id="KW-1185">Reference proteome</keyword>
<protein>
    <submittedName>
        <fullName evidence="4">Putative secreted protein</fullName>
    </submittedName>
</protein>
<dbReference type="AlphaFoldDB" id="A0A346Y5B4"/>
<dbReference type="KEGG" id="euz:DVS28_a5004"/>
<organism evidence="4 5">
    <name type="scientific">Euzebya pacifica</name>
    <dbReference type="NCBI Taxonomy" id="1608957"/>
    <lineage>
        <taxon>Bacteria</taxon>
        <taxon>Bacillati</taxon>
        <taxon>Actinomycetota</taxon>
        <taxon>Nitriliruptoria</taxon>
        <taxon>Euzebyales</taxon>
    </lineage>
</organism>
<dbReference type="InterPro" id="IPR029058">
    <property type="entry name" value="AB_hydrolase_fold"/>
</dbReference>
<dbReference type="EMBL" id="CP031165">
    <property type="protein sequence ID" value="AXV09661.1"/>
    <property type="molecule type" value="Genomic_DNA"/>
</dbReference>
<dbReference type="SUPFAM" id="SSF49785">
    <property type="entry name" value="Galactose-binding domain-like"/>
    <property type="match status" value="1"/>
</dbReference>
<dbReference type="NCBIfam" id="TIGR00976">
    <property type="entry name" value="CocE_NonD"/>
    <property type="match status" value="1"/>
</dbReference>
<dbReference type="InterPro" id="IPR005674">
    <property type="entry name" value="CocE/Ser_esterase"/>
</dbReference>
<dbReference type="Pfam" id="PF08530">
    <property type="entry name" value="PepX_C"/>
    <property type="match status" value="1"/>
</dbReference>
<dbReference type="GO" id="GO:0008239">
    <property type="term" value="F:dipeptidyl-peptidase activity"/>
    <property type="evidence" value="ECO:0007669"/>
    <property type="project" value="InterPro"/>
</dbReference>
<gene>
    <name evidence="4" type="ORF">DVS28_a5004</name>
</gene>
<evidence type="ECO:0000259" key="3">
    <source>
        <dbReference type="SMART" id="SM00939"/>
    </source>
</evidence>
<feature type="domain" description="Xaa-Pro dipeptidyl-peptidase C-terminal" evidence="3">
    <location>
        <begin position="308"/>
        <end position="508"/>
    </location>
</feature>